<comment type="similarity">
    <text evidence="2">Belongs to the HAD-like hydrolase superfamily. CbbY/CbbZ/Gph/YieH family.</text>
</comment>
<dbReference type="RefSeq" id="WP_350402121.1">
    <property type="nucleotide sequence ID" value="NZ_JBELOE010000217.1"/>
</dbReference>
<comment type="cofactor">
    <cofactor evidence="1">
        <name>Mg(2+)</name>
        <dbReference type="ChEBI" id="CHEBI:18420"/>
    </cofactor>
</comment>
<dbReference type="CDD" id="cd07526">
    <property type="entry name" value="HAD_BPGM_like"/>
    <property type="match status" value="1"/>
</dbReference>
<evidence type="ECO:0000256" key="2">
    <source>
        <dbReference type="ARBA" id="ARBA00006171"/>
    </source>
</evidence>
<dbReference type="Gene3D" id="1.10.150.240">
    <property type="entry name" value="Putative phosphatase, domain 2"/>
    <property type="match status" value="1"/>
</dbReference>
<dbReference type="InterPro" id="IPR023214">
    <property type="entry name" value="HAD_sf"/>
</dbReference>
<keyword evidence="3" id="KW-0479">Metal-binding</keyword>
<dbReference type="PANTHER" id="PTHR46193:SF10">
    <property type="entry name" value="6-PHOSPHOGLUCONATE PHOSPHATASE"/>
    <property type="match status" value="1"/>
</dbReference>
<dbReference type="InterPro" id="IPR036412">
    <property type="entry name" value="HAD-like_sf"/>
</dbReference>
<keyword evidence="5" id="KW-0378">Hydrolase</keyword>
<gene>
    <name evidence="5" type="ORF">ABS311_12325</name>
</gene>
<dbReference type="InterPro" id="IPR006439">
    <property type="entry name" value="HAD-SF_hydro_IA"/>
</dbReference>
<evidence type="ECO:0000313" key="6">
    <source>
        <dbReference type="Proteomes" id="UP001467690"/>
    </source>
</evidence>
<dbReference type="EMBL" id="JBELOE010000217">
    <property type="protein sequence ID" value="MER2492663.1"/>
    <property type="molecule type" value="Genomic_DNA"/>
</dbReference>
<dbReference type="Gene3D" id="3.40.50.1000">
    <property type="entry name" value="HAD superfamily/HAD-like"/>
    <property type="match status" value="1"/>
</dbReference>
<sequence length="221" mass="24425">MQRNYELIIFDCDGVVIDSEIISASVLVEKLNACDVKVDLNYVLSHFLGRSFPTVRKLIEDTFSIRLSDGFEADYRNTLLARFQTELHETNGFSAMLSALKIKKCIATSSSPKRVSGSLSQLNLTDDFGQNVFTASEVKQGKPAPDLFLHAAKTMGINPENCLVIEDSPPGIQAGLAANMTVIHYRGGAHLVKSTPTKLEPSVQVISHWKELISLYPHLFK</sequence>
<dbReference type="NCBIfam" id="TIGR01509">
    <property type="entry name" value="HAD-SF-IA-v3"/>
    <property type="match status" value="1"/>
</dbReference>
<organism evidence="5 6">
    <name type="scientific">Catenovulum sediminis</name>
    <dbReference type="NCBI Taxonomy" id="1740262"/>
    <lineage>
        <taxon>Bacteria</taxon>
        <taxon>Pseudomonadati</taxon>
        <taxon>Pseudomonadota</taxon>
        <taxon>Gammaproteobacteria</taxon>
        <taxon>Alteromonadales</taxon>
        <taxon>Alteromonadaceae</taxon>
        <taxon>Catenovulum</taxon>
    </lineage>
</organism>
<dbReference type="EC" id="3.1.3.-" evidence="5"/>
<dbReference type="SFLD" id="SFLDG01129">
    <property type="entry name" value="C1.5:_HAD__Beta-PGM__Phosphata"/>
    <property type="match status" value="1"/>
</dbReference>
<keyword evidence="6" id="KW-1185">Reference proteome</keyword>
<comment type="caution">
    <text evidence="5">The sequence shown here is derived from an EMBL/GenBank/DDBJ whole genome shotgun (WGS) entry which is preliminary data.</text>
</comment>
<evidence type="ECO:0000256" key="4">
    <source>
        <dbReference type="ARBA" id="ARBA00022842"/>
    </source>
</evidence>
<dbReference type="InterPro" id="IPR023198">
    <property type="entry name" value="PGP-like_dom2"/>
</dbReference>
<dbReference type="GO" id="GO:0016787">
    <property type="term" value="F:hydrolase activity"/>
    <property type="evidence" value="ECO:0007669"/>
    <property type="project" value="UniProtKB-KW"/>
</dbReference>
<reference evidence="5 6" key="1">
    <citation type="submission" date="2024-06" db="EMBL/GenBank/DDBJ databases">
        <authorList>
            <person name="Chen R.Y."/>
        </authorList>
    </citation>
    <scope>NUCLEOTIDE SEQUENCE [LARGE SCALE GENOMIC DNA]</scope>
    <source>
        <strain evidence="5 6">D2</strain>
    </source>
</reference>
<dbReference type="SFLD" id="SFLDS00003">
    <property type="entry name" value="Haloacid_Dehalogenase"/>
    <property type="match status" value="1"/>
</dbReference>
<accession>A0ABV1RI97</accession>
<protein>
    <submittedName>
        <fullName evidence="5">HAD family hydrolase</fullName>
        <ecNumber evidence="5">3.1.3.-</ecNumber>
    </submittedName>
</protein>
<keyword evidence="4" id="KW-0460">Magnesium</keyword>
<evidence type="ECO:0000256" key="1">
    <source>
        <dbReference type="ARBA" id="ARBA00001946"/>
    </source>
</evidence>
<name>A0ABV1RI97_9ALTE</name>
<dbReference type="SUPFAM" id="SSF56784">
    <property type="entry name" value="HAD-like"/>
    <property type="match status" value="1"/>
</dbReference>
<proteinExistence type="inferred from homology"/>
<evidence type="ECO:0000256" key="3">
    <source>
        <dbReference type="ARBA" id="ARBA00022723"/>
    </source>
</evidence>
<dbReference type="PANTHER" id="PTHR46193">
    <property type="entry name" value="6-PHOSPHOGLUCONATE PHOSPHATASE"/>
    <property type="match status" value="1"/>
</dbReference>
<dbReference type="Proteomes" id="UP001467690">
    <property type="component" value="Unassembled WGS sequence"/>
</dbReference>
<evidence type="ECO:0000313" key="5">
    <source>
        <dbReference type="EMBL" id="MER2492663.1"/>
    </source>
</evidence>
<dbReference type="Pfam" id="PF00702">
    <property type="entry name" value="Hydrolase"/>
    <property type="match status" value="1"/>
</dbReference>
<dbReference type="InterPro" id="IPR051600">
    <property type="entry name" value="Beta-PGM-like"/>
</dbReference>